<evidence type="ECO:0000313" key="2">
    <source>
        <dbReference type="Proteomes" id="UP001236014"/>
    </source>
</evidence>
<sequence>MTSSTTIPQTLTVMEACFTLNPGVDEQFWAAQDKFGPVAAASPGFRAVIGGPIANSPWLYFCGKWSTPAAMDDWYHDRAHTAVQNKAHRTWFKSVYLRKWRLPADGEEIQGRVFSEIALARQTPLSETEAARVLSELTESLPGFGVRPFETVVGEFEAQPFQLVGPLQEFPELAPVRYLLLTHWDSPADLDAWLASPGVAALKELGEFEAQRYLPIFHAAGEREGLTSDGFQRGWGSEA</sequence>
<evidence type="ECO:0000313" key="1">
    <source>
        <dbReference type="EMBL" id="WIX79282.1"/>
    </source>
</evidence>
<dbReference type="KEGG" id="acab:QRX50_00235"/>
<gene>
    <name evidence="1" type="ORF">QRX50_00235</name>
</gene>
<name>A0A9Y2IFU2_9PSEU</name>
<dbReference type="Proteomes" id="UP001236014">
    <property type="component" value="Chromosome"/>
</dbReference>
<dbReference type="EMBL" id="CP127294">
    <property type="protein sequence ID" value="WIX79282.1"/>
    <property type="molecule type" value="Genomic_DNA"/>
</dbReference>
<keyword evidence="2" id="KW-1185">Reference proteome</keyword>
<protein>
    <recommendedName>
        <fullName evidence="3">Antibiotic biosynthesis monooxygenase</fullName>
    </recommendedName>
</protein>
<dbReference type="RefSeq" id="WP_285969971.1">
    <property type="nucleotide sequence ID" value="NZ_CP127294.1"/>
</dbReference>
<proteinExistence type="predicted"/>
<dbReference type="InterPro" id="IPR011008">
    <property type="entry name" value="Dimeric_a/b-barrel"/>
</dbReference>
<dbReference type="AlphaFoldDB" id="A0A9Y2IFU2"/>
<dbReference type="SUPFAM" id="SSF54909">
    <property type="entry name" value="Dimeric alpha+beta barrel"/>
    <property type="match status" value="1"/>
</dbReference>
<accession>A0A9Y2IFU2</accession>
<reference evidence="1 2" key="1">
    <citation type="submission" date="2023-06" db="EMBL/GenBank/DDBJ databases">
        <authorList>
            <person name="Oyuntsetseg B."/>
            <person name="Kim S.B."/>
        </authorList>
    </citation>
    <scope>NUCLEOTIDE SEQUENCE [LARGE SCALE GENOMIC DNA]</scope>
    <source>
        <strain evidence="1 2">2-15</strain>
    </source>
</reference>
<evidence type="ECO:0008006" key="3">
    <source>
        <dbReference type="Google" id="ProtNLM"/>
    </source>
</evidence>
<organism evidence="1 2">
    <name type="scientific">Amycolatopsis carbonis</name>
    <dbReference type="NCBI Taxonomy" id="715471"/>
    <lineage>
        <taxon>Bacteria</taxon>
        <taxon>Bacillati</taxon>
        <taxon>Actinomycetota</taxon>
        <taxon>Actinomycetes</taxon>
        <taxon>Pseudonocardiales</taxon>
        <taxon>Pseudonocardiaceae</taxon>
        <taxon>Amycolatopsis</taxon>
    </lineage>
</organism>
<dbReference type="Gene3D" id="3.30.70.100">
    <property type="match status" value="1"/>
</dbReference>